<comment type="subcellular location">
    <subcellularLocation>
        <location evidence="1">Cell membrane</location>
        <topology evidence="1">Multi-pass membrane protein</topology>
    </subcellularLocation>
</comment>
<feature type="transmembrane region" description="Helical" evidence="8">
    <location>
        <begin position="306"/>
        <end position="335"/>
    </location>
</feature>
<dbReference type="InterPro" id="IPR002549">
    <property type="entry name" value="AI-2E-like"/>
</dbReference>
<feature type="transmembrane region" description="Helical" evidence="8">
    <location>
        <begin position="272"/>
        <end position="294"/>
    </location>
</feature>
<evidence type="ECO:0000256" key="2">
    <source>
        <dbReference type="ARBA" id="ARBA00009773"/>
    </source>
</evidence>
<feature type="non-terminal residue" evidence="9">
    <location>
        <position position="1"/>
    </location>
</feature>
<feature type="transmembrane region" description="Helical" evidence="8">
    <location>
        <begin position="39"/>
        <end position="61"/>
    </location>
</feature>
<dbReference type="GO" id="GO:0005886">
    <property type="term" value="C:plasma membrane"/>
    <property type="evidence" value="ECO:0007669"/>
    <property type="project" value="UniProtKB-SubCell"/>
</dbReference>
<comment type="similarity">
    <text evidence="2">Belongs to the autoinducer-2 exporter (AI-2E) (TC 2.A.86) family.</text>
</comment>
<protein>
    <recommendedName>
        <fullName evidence="10">AI-2E family transporter</fullName>
    </recommendedName>
</protein>
<dbReference type="EMBL" id="UOEI01000668">
    <property type="protein sequence ID" value="VAW09024.1"/>
    <property type="molecule type" value="Genomic_DNA"/>
</dbReference>
<feature type="transmembrane region" description="Helical" evidence="8">
    <location>
        <begin position="144"/>
        <end position="165"/>
    </location>
</feature>
<evidence type="ECO:0000256" key="7">
    <source>
        <dbReference type="ARBA" id="ARBA00023136"/>
    </source>
</evidence>
<evidence type="ECO:0000256" key="3">
    <source>
        <dbReference type="ARBA" id="ARBA00022448"/>
    </source>
</evidence>
<keyword evidence="7 8" id="KW-0472">Membrane</keyword>
<gene>
    <name evidence="9" type="ORF">MNBD_ACTINO01-869</name>
</gene>
<dbReference type="AlphaFoldDB" id="A0A3B0TK77"/>
<keyword evidence="4" id="KW-1003">Cell membrane</keyword>
<dbReference type="Pfam" id="PF01594">
    <property type="entry name" value="AI-2E_transport"/>
    <property type="match status" value="1"/>
</dbReference>
<feature type="transmembrane region" description="Helical" evidence="8">
    <location>
        <begin position="6"/>
        <end position="27"/>
    </location>
</feature>
<accession>A0A3B0TK77</accession>
<name>A0A3B0TK77_9ZZZZ</name>
<dbReference type="PANTHER" id="PTHR21716:SF53">
    <property type="entry name" value="PERMEASE PERM-RELATED"/>
    <property type="match status" value="1"/>
</dbReference>
<keyword evidence="5 8" id="KW-0812">Transmembrane</keyword>
<keyword evidence="6 8" id="KW-1133">Transmembrane helix</keyword>
<keyword evidence="3" id="KW-0813">Transport</keyword>
<organism evidence="9">
    <name type="scientific">hydrothermal vent metagenome</name>
    <dbReference type="NCBI Taxonomy" id="652676"/>
    <lineage>
        <taxon>unclassified sequences</taxon>
        <taxon>metagenomes</taxon>
        <taxon>ecological metagenomes</taxon>
    </lineage>
</organism>
<evidence type="ECO:0000256" key="5">
    <source>
        <dbReference type="ARBA" id="ARBA00022692"/>
    </source>
</evidence>
<dbReference type="PANTHER" id="PTHR21716">
    <property type="entry name" value="TRANSMEMBRANE PROTEIN"/>
    <property type="match status" value="1"/>
</dbReference>
<evidence type="ECO:0000313" key="9">
    <source>
        <dbReference type="EMBL" id="VAW09024.1"/>
    </source>
</evidence>
<feature type="transmembrane region" description="Helical" evidence="8">
    <location>
        <begin position="230"/>
        <end position="260"/>
    </location>
</feature>
<feature type="transmembrane region" description="Helical" evidence="8">
    <location>
        <begin position="201"/>
        <end position="224"/>
    </location>
</feature>
<sequence length="364" mass="38782">LGIYLVRNVIAVAALAGLIAFLIAPLVRLGVTRLKLPRWVALLIAYLLVFIGTLAFGGLLARSIVQSVIELDPVSLVNELRVWLLDQVNAQGHLVVFGIVVDMNSILNSLQNSVGTGDGPGGFVVDAERFLDYLGAGLSGFRTVLGFLTAVATSAIVTTLIAMYLNVDSTRMRAATITGIPPGYERDGLMMLAKIKGVWRGYLYGQLINSLITGSFVFLVLWAVGLPGAFLMGAIMVVLNMIPTFGPILAAIPGVLAALLSGSTRWPELENYWFALVVVVIYLVVVQAQANIVAPKVMGTAVQLRPAIILLGLMVGFQVGGLLGSLLAVPVIASIRDVAVYIWRKTIDQDPWPDDDVAAVPPAP</sequence>
<proteinExistence type="inferred from homology"/>
<evidence type="ECO:0000256" key="8">
    <source>
        <dbReference type="SAM" id="Phobius"/>
    </source>
</evidence>
<evidence type="ECO:0008006" key="10">
    <source>
        <dbReference type="Google" id="ProtNLM"/>
    </source>
</evidence>
<evidence type="ECO:0000256" key="1">
    <source>
        <dbReference type="ARBA" id="ARBA00004651"/>
    </source>
</evidence>
<dbReference type="GO" id="GO:0055085">
    <property type="term" value="P:transmembrane transport"/>
    <property type="evidence" value="ECO:0007669"/>
    <property type="project" value="TreeGrafter"/>
</dbReference>
<reference evidence="9" key="1">
    <citation type="submission" date="2018-06" db="EMBL/GenBank/DDBJ databases">
        <authorList>
            <person name="Zhirakovskaya E."/>
        </authorList>
    </citation>
    <scope>NUCLEOTIDE SEQUENCE</scope>
</reference>
<evidence type="ECO:0000256" key="6">
    <source>
        <dbReference type="ARBA" id="ARBA00022989"/>
    </source>
</evidence>
<evidence type="ECO:0000256" key="4">
    <source>
        <dbReference type="ARBA" id="ARBA00022475"/>
    </source>
</evidence>